<keyword evidence="2" id="KW-0732">Signal</keyword>
<dbReference type="EMBL" id="DF820464">
    <property type="protein sequence ID" value="GAK56451.1"/>
    <property type="molecule type" value="Genomic_DNA"/>
</dbReference>
<feature type="region of interest" description="Disordered" evidence="1">
    <location>
        <begin position="73"/>
        <end position="93"/>
    </location>
</feature>
<evidence type="ECO:0000259" key="3">
    <source>
        <dbReference type="Pfam" id="PF19269"/>
    </source>
</evidence>
<gene>
    <name evidence="4" type="ORF">U27_03413</name>
</gene>
<reference evidence="4 5" key="1">
    <citation type="journal article" date="2015" name="PeerJ">
        <title>First genomic representation of candidate bacterial phylum KSB3 points to enhanced environmental sensing as a trigger of wastewater bulking.</title>
        <authorList>
            <person name="Sekiguchi Y."/>
            <person name="Ohashi A."/>
            <person name="Parks D.H."/>
            <person name="Yamauchi T."/>
            <person name="Tyson G.W."/>
            <person name="Hugenholtz P."/>
        </authorList>
    </citation>
    <scope>NUCLEOTIDE SEQUENCE [LARGE SCALE GENOMIC DNA]</scope>
</reference>
<feature type="domain" description="Aminoacyl-tRNA synthetase class I anticodon-binding" evidence="3">
    <location>
        <begin position="31"/>
        <end position="110"/>
    </location>
</feature>
<evidence type="ECO:0000256" key="1">
    <source>
        <dbReference type="SAM" id="MobiDB-lite"/>
    </source>
</evidence>
<dbReference type="Pfam" id="PF19269">
    <property type="entry name" value="Anticodon_2"/>
    <property type="match status" value="1"/>
</dbReference>
<protein>
    <recommendedName>
        <fullName evidence="3">Aminoacyl-tRNA synthetase class I anticodon-binding domain-containing protein</fullName>
    </recommendedName>
</protein>
<dbReference type="HOGENOM" id="CLU_1841193_0_0_0"/>
<organism evidence="4 5">
    <name type="scientific">Vecturithrix granuli</name>
    <dbReference type="NCBI Taxonomy" id="1499967"/>
    <lineage>
        <taxon>Bacteria</taxon>
        <taxon>Candidatus Moduliflexota</taxon>
        <taxon>Candidatus Vecturitrichia</taxon>
        <taxon>Candidatus Vecturitrichales</taxon>
        <taxon>Candidatus Vecturitrichaceae</taxon>
        <taxon>Candidatus Vecturithrix</taxon>
    </lineage>
</organism>
<dbReference type="Proteomes" id="UP000030661">
    <property type="component" value="Unassembled WGS sequence"/>
</dbReference>
<evidence type="ECO:0000313" key="4">
    <source>
        <dbReference type="EMBL" id="GAK56451.1"/>
    </source>
</evidence>
<dbReference type="InterPro" id="IPR045462">
    <property type="entry name" value="aa-tRNA-synth_I_cd-bd"/>
</dbReference>
<feature type="signal peptide" evidence="2">
    <location>
        <begin position="1"/>
        <end position="24"/>
    </location>
</feature>
<dbReference type="AlphaFoldDB" id="A0A081BVU6"/>
<feature type="region of interest" description="Disordered" evidence="1">
    <location>
        <begin position="116"/>
        <end position="139"/>
    </location>
</feature>
<dbReference type="STRING" id="1499967.U27_03413"/>
<feature type="compositionally biased region" description="Basic and acidic residues" evidence="1">
    <location>
        <begin position="84"/>
        <end position="93"/>
    </location>
</feature>
<accession>A0A081BVU6</accession>
<name>A0A081BVU6_VECG1</name>
<keyword evidence="5" id="KW-1185">Reference proteome</keyword>
<feature type="chain" id="PRO_5001755459" description="Aminoacyl-tRNA synthetase class I anticodon-binding domain-containing protein" evidence="2">
    <location>
        <begin position="25"/>
        <end position="139"/>
    </location>
</feature>
<proteinExistence type="predicted"/>
<evidence type="ECO:0000313" key="5">
    <source>
        <dbReference type="Proteomes" id="UP000030661"/>
    </source>
</evidence>
<feature type="compositionally biased region" description="Pro residues" evidence="1">
    <location>
        <begin position="127"/>
        <end position="139"/>
    </location>
</feature>
<evidence type="ECO:0000256" key="2">
    <source>
        <dbReference type="SAM" id="SignalP"/>
    </source>
</evidence>
<sequence>MKMFYRTACIAMMMIGLISGVVLAQPTRPEQPPKPPTVEEIVSQLQEQLNLTNEQVEQVRPIFEEEFEKREELFQKNRGQGQRPESRKALDEEFQKLQEETEKQLEEILTEEQMALYRKMLEERRPPQPQGGMPPKPKN</sequence>